<comment type="caution">
    <text evidence="1">The sequence shown here is derived from an EMBL/GenBank/DDBJ whole genome shotgun (WGS) entry which is preliminary data.</text>
</comment>
<name>A0ACB8ANQ2_9AGAM</name>
<accession>A0ACB8ANQ2</accession>
<sequence>MSDPDHPMSFSLELFNIGFISANMCSLLYGAYIIIAMQNIYRLQARRKAIYRLWVGYTAVALAVTTIYFGVSTNFASSQLSAVIVQPGANATSALSLWYEIVTDATFVINTWLADAFILYRCHVIWRGNKYAVAGPAILYLASIGVSIAFLWASAHPGSVYTTASVLAFAVPYWTCSVALNILASLLIAIRLLVYRRLLVQSIGPQHGKPYTTYIAMTVESAALYSVFGIIVLVTFALNNQLENAFLPILGIIQVLAPAIIISRIANGTSFDSHDYQSTIAPLAALRFADGPSSAATSRYVDSDLSATSTAQLPFHSQSNVNINEKKGAM</sequence>
<keyword evidence="2" id="KW-1185">Reference proteome</keyword>
<organism evidence="1 2">
    <name type="scientific">Hygrophoropsis aurantiaca</name>
    <dbReference type="NCBI Taxonomy" id="72124"/>
    <lineage>
        <taxon>Eukaryota</taxon>
        <taxon>Fungi</taxon>
        <taxon>Dikarya</taxon>
        <taxon>Basidiomycota</taxon>
        <taxon>Agaricomycotina</taxon>
        <taxon>Agaricomycetes</taxon>
        <taxon>Agaricomycetidae</taxon>
        <taxon>Boletales</taxon>
        <taxon>Coniophorineae</taxon>
        <taxon>Hygrophoropsidaceae</taxon>
        <taxon>Hygrophoropsis</taxon>
    </lineage>
</organism>
<proteinExistence type="predicted"/>
<evidence type="ECO:0000313" key="2">
    <source>
        <dbReference type="Proteomes" id="UP000790377"/>
    </source>
</evidence>
<evidence type="ECO:0000313" key="1">
    <source>
        <dbReference type="EMBL" id="KAH7914554.1"/>
    </source>
</evidence>
<gene>
    <name evidence="1" type="ORF">BJ138DRAFT_1143693</name>
</gene>
<dbReference type="Proteomes" id="UP000790377">
    <property type="component" value="Unassembled WGS sequence"/>
</dbReference>
<reference evidence="1" key="1">
    <citation type="journal article" date="2021" name="New Phytol.">
        <title>Evolutionary innovations through gain and loss of genes in the ectomycorrhizal Boletales.</title>
        <authorList>
            <person name="Wu G."/>
            <person name="Miyauchi S."/>
            <person name="Morin E."/>
            <person name="Kuo A."/>
            <person name="Drula E."/>
            <person name="Varga T."/>
            <person name="Kohler A."/>
            <person name="Feng B."/>
            <person name="Cao Y."/>
            <person name="Lipzen A."/>
            <person name="Daum C."/>
            <person name="Hundley H."/>
            <person name="Pangilinan J."/>
            <person name="Johnson J."/>
            <person name="Barry K."/>
            <person name="LaButti K."/>
            <person name="Ng V."/>
            <person name="Ahrendt S."/>
            <person name="Min B."/>
            <person name="Choi I.G."/>
            <person name="Park H."/>
            <person name="Plett J.M."/>
            <person name="Magnuson J."/>
            <person name="Spatafora J.W."/>
            <person name="Nagy L.G."/>
            <person name="Henrissat B."/>
            <person name="Grigoriev I.V."/>
            <person name="Yang Z.L."/>
            <person name="Xu J."/>
            <person name="Martin F.M."/>
        </authorList>
    </citation>
    <scope>NUCLEOTIDE SEQUENCE</scope>
    <source>
        <strain evidence="1">ATCC 28755</strain>
    </source>
</reference>
<protein>
    <submittedName>
        <fullName evidence="1">Uncharacterized protein</fullName>
    </submittedName>
</protein>
<dbReference type="EMBL" id="MU267612">
    <property type="protein sequence ID" value="KAH7914554.1"/>
    <property type="molecule type" value="Genomic_DNA"/>
</dbReference>